<dbReference type="InterPro" id="IPR000531">
    <property type="entry name" value="Beta-barrel_TonB"/>
</dbReference>
<evidence type="ECO:0000256" key="4">
    <source>
        <dbReference type="ARBA" id="ARBA00023237"/>
    </source>
</evidence>
<evidence type="ECO:0000313" key="10">
    <source>
        <dbReference type="Proteomes" id="UP001216510"/>
    </source>
</evidence>
<keyword evidence="10" id="KW-1185">Reference proteome</keyword>
<dbReference type="Gene3D" id="2.40.170.20">
    <property type="entry name" value="TonB-dependent receptor, beta-barrel domain"/>
    <property type="match status" value="1"/>
</dbReference>
<accession>A0ABY8BHH4</accession>
<comment type="similarity">
    <text evidence="2 5">Belongs to the TonB-dependent receptor family.</text>
</comment>
<evidence type="ECO:0000256" key="2">
    <source>
        <dbReference type="ARBA" id="ARBA00009810"/>
    </source>
</evidence>
<evidence type="ECO:0000313" key="9">
    <source>
        <dbReference type="EMBL" id="WEF34393.1"/>
    </source>
</evidence>
<gene>
    <name evidence="9" type="ORF">PX653_06375</name>
</gene>
<dbReference type="Pfam" id="PF00593">
    <property type="entry name" value="TonB_dep_Rec_b-barrel"/>
    <property type="match status" value="1"/>
</dbReference>
<dbReference type="PANTHER" id="PTHR40980:SF3">
    <property type="entry name" value="TONB-DEPENDENT RECEPTOR-LIKE BETA-BARREL DOMAIN-CONTAINING PROTEIN"/>
    <property type="match status" value="1"/>
</dbReference>
<keyword evidence="4" id="KW-0998">Cell outer membrane</keyword>
<evidence type="ECO:0000259" key="8">
    <source>
        <dbReference type="Pfam" id="PF07715"/>
    </source>
</evidence>
<dbReference type="RefSeq" id="WP_277417071.1">
    <property type="nucleotide sequence ID" value="NZ_CP119083.1"/>
</dbReference>
<keyword evidence="5" id="KW-0798">TonB box</keyword>
<dbReference type="InterPro" id="IPR010104">
    <property type="entry name" value="TonB_rcpt_bac"/>
</dbReference>
<keyword evidence="3 5" id="KW-0472">Membrane</keyword>
<dbReference type="PANTHER" id="PTHR40980">
    <property type="entry name" value="PLUG DOMAIN-CONTAINING PROTEIN"/>
    <property type="match status" value="1"/>
</dbReference>
<proteinExistence type="inferred from homology"/>
<name>A0ABY8BHH4_9BURK</name>
<dbReference type="NCBIfam" id="TIGR01782">
    <property type="entry name" value="TonB-Xanth-Caul"/>
    <property type="match status" value="1"/>
</dbReference>
<protein>
    <submittedName>
        <fullName evidence="9">TonB-dependent receptor</fullName>
    </submittedName>
</protein>
<evidence type="ECO:0000256" key="6">
    <source>
        <dbReference type="SAM" id="SignalP"/>
    </source>
</evidence>
<dbReference type="Proteomes" id="UP001216510">
    <property type="component" value="Chromosome"/>
</dbReference>
<comment type="subcellular location">
    <subcellularLocation>
        <location evidence="1 5">Cell outer membrane</location>
    </subcellularLocation>
</comment>
<feature type="signal peptide" evidence="6">
    <location>
        <begin position="1"/>
        <end position="25"/>
    </location>
</feature>
<dbReference type="Gene3D" id="2.170.130.10">
    <property type="entry name" value="TonB-dependent receptor, plug domain"/>
    <property type="match status" value="1"/>
</dbReference>
<keyword evidence="9" id="KW-0675">Receptor</keyword>
<evidence type="ECO:0000259" key="7">
    <source>
        <dbReference type="Pfam" id="PF00593"/>
    </source>
</evidence>
<dbReference type="SUPFAM" id="SSF56935">
    <property type="entry name" value="Porins"/>
    <property type="match status" value="1"/>
</dbReference>
<dbReference type="InterPro" id="IPR012910">
    <property type="entry name" value="Plug_dom"/>
</dbReference>
<evidence type="ECO:0000256" key="1">
    <source>
        <dbReference type="ARBA" id="ARBA00004442"/>
    </source>
</evidence>
<evidence type="ECO:0000256" key="3">
    <source>
        <dbReference type="ARBA" id="ARBA00023136"/>
    </source>
</evidence>
<dbReference type="EMBL" id="CP119083">
    <property type="protein sequence ID" value="WEF34393.1"/>
    <property type="molecule type" value="Genomic_DNA"/>
</dbReference>
<dbReference type="InterPro" id="IPR037066">
    <property type="entry name" value="Plug_dom_sf"/>
</dbReference>
<feature type="domain" description="TonB-dependent receptor-like beta-barrel" evidence="7">
    <location>
        <begin position="466"/>
        <end position="952"/>
    </location>
</feature>
<sequence length="985" mass="105860">MTMKHKPLAAAVALAMLGLSGHAGAQQVDEQAIQKVEVPGIRASLARSLNVKRNATANVEVVTAEDVGKMPDKNLADSLQRLPGVAVRTDYDEAEKVSMRGTNPDMSLIMFNGHAVSTADWYIADQNSSSRSTSLSLVPSSVLNQAVVYKTAQANLVDGGLAGTINVTTRKPLAQKERLSGVVSAGISHADLPGKSAPDANASINWKNAAGTLGVIVQGFAEKRHIRRDSVSRLAYGASSGWDVINTSTMKGVTDASLAGTGLTAADLEGVRMPGSMSSEFVEGVRDRKGGLFSLQYKPDDRLDVTTTAFYSKMKANNHGRLTSGAMYSMLLGKADPLGAVTASAANTNVDGRQVYASIRNPVIVDETTMYGHPLRVLQGAEIVFPDGTPPQYVGNSEAFYRDGATAESAFLDVDAGWRVSDDLRLKALLSTTRGVGKTARDQGTTWARYGTGVAYRLGDVDDAPFVQYRGAGENRPGLNPDGSGYALVGRTASSTRTVDRESSIQLDAEYRLDWRMLTTFETGVRYADHRRRNERTSPAFRAPALGSGPAGYVPYPADFGLDLDGTFDNTGFYFTPQALKDYIAASIRPTTPEFERRVVNEIDMRERQTAFYVMQSFERGAWSGNAGLRFVRTRVDADIVTPVPAGACLKTEPGQPALACAAYPGAITTAGDGSTYHEGVPFDPRAGLVYFKTPSERSFDNFLPSVNVRYALRPDMVARFGASRTIGRQNYNVLGAGYGTPGCNASGCTVTGPNPGLKPLTSDNADLSWSWYFAPRAVLAVDVFHSSIDGYVKTGTVTQGETVQLVDPRDNTVKTFFVNTSSQQGARIKGIEVAFERPLWGSFGMTSNVSRARTKVDDGRPMVGASEWAGNLGGYFENDRLSARLVWNYRGKYVSSTTAPAPTANSQGQSVINGVAMPTAPTMAKGVATLAASVNYTIRPGLVVSVDATNLTNTKRAHYRYSEAEQQKLDVAGRQVYVNVKYRF</sequence>
<keyword evidence="6" id="KW-0732">Signal</keyword>
<evidence type="ECO:0000256" key="5">
    <source>
        <dbReference type="RuleBase" id="RU003357"/>
    </source>
</evidence>
<feature type="chain" id="PRO_5047116369" evidence="6">
    <location>
        <begin position="26"/>
        <end position="985"/>
    </location>
</feature>
<dbReference type="Pfam" id="PF07715">
    <property type="entry name" value="Plug"/>
    <property type="match status" value="1"/>
</dbReference>
<organism evidence="9 10">
    <name type="scientific">Pseudoduganella chitinolytica</name>
    <dbReference type="NCBI Taxonomy" id="34070"/>
    <lineage>
        <taxon>Bacteria</taxon>
        <taxon>Pseudomonadati</taxon>
        <taxon>Pseudomonadota</taxon>
        <taxon>Betaproteobacteria</taxon>
        <taxon>Burkholderiales</taxon>
        <taxon>Oxalobacteraceae</taxon>
        <taxon>Telluria group</taxon>
        <taxon>Pseudoduganella</taxon>
    </lineage>
</organism>
<reference evidence="9 10" key="1">
    <citation type="submission" date="2023-02" db="EMBL/GenBank/DDBJ databases">
        <title>Gemone sequence of Telluria chitinolytica ACM 3522T.</title>
        <authorList>
            <person name="Frediansyah A."/>
            <person name="Miess H."/>
            <person name="Gross H."/>
        </authorList>
    </citation>
    <scope>NUCLEOTIDE SEQUENCE [LARGE SCALE GENOMIC DNA]</scope>
    <source>
        <strain evidence="9 10">ACM 3522</strain>
    </source>
</reference>
<feature type="domain" description="TonB-dependent receptor plug" evidence="8">
    <location>
        <begin position="52"/>
        <end position="163"/>
    </location>
</feature>
<dbReference type="InterPro" id="IPR036942">
    <property type="entry name" value="Beta-barrel_TonB_sf"/>
</dbReference>